<evidence type="ECO:0000256" key="1">
    <source>
        <dbReference type="ARBA" id="ARBA00004811"/>
    </source>
</evidence>
<keyword evidence="4 8" id="KW-0028">Amino-acid biosynthesis</keyword>
<feature type="binding site" evidence="8">
    <location>
        <position position="23"/>
    </location>
    <ligand>
        <name>phosphoenolpyruvate</name>
        <dbReference type="ChEBI" id="CHEBI:58702"/>
    </ligand>
</feature>
<dbReference type="SUPFAM" id="SSF55205">
    <property type="entry name" value="EPT/RTPC-like"/>
    <property type="match status" value="1"/>
</dbReference>
<evidence type="ECO:0000256" key="5">
    <source>
        <dbReference type="ARBA" id="ARBA00022679"/>
    </source>
</evidence>
<comment type="similarity">
    <text evidence="2 8">Belongs to the EPSP synthase family.</text>
</comment>
<dbReference type="NCBIfam" id="TIGR01356">
    <property type="entry name" value="aroA"/>
    <property type="match status" value="1"/>
</dbReference>
<feature type="binding site" evidence="8">
    <location>
        <position position="197"/>
    </location>
    <ligand>
        <name>3-phosphoshikimate</name>
        <dbReference type="ChEBI" id="CHEBI:145989"/>
    </ligand>
</feature>
<dbReference type="EC" id="2.5.1.19" evidence="8"/>
<feature type="binding site" evidence="8">
    <location>
        <position position="28"/>
    </location>
    <ligand>
        <name>3-phosphoshikimate</name>
        <dbReference type="ChEBI" id="CHEBI:145989"/>
    </ligand>
</feature>
<dbReference type="GO" id="GO:0008652">
    <property type="term" value="P:amino acid biosynthetic process"/>
    <property type="evidence" value="ECO:0007669"/>
    <property type="project" value="UniProtKB-KW"/>
</dbReference>
<evidence type="ECO:0000256" key="4">
    <source>
        <dbReference type="ARBA" id="ARBA00022605"/>
    </source>
</evidence>
<evidence type="ECO:0000259" key="9">
    <source>
        <dbReference type="Pfam" id="PF00275"/>
    </source>
</evidence>
<evidence type="ECO:0000313" key="11">
    <source>
        <dbReference type="Proteomes" id="UP000274458"/>
    </source>
</evidence>
<evidence type="ECO:0000313" key="10">
    <source>
        <dbReference type="EMBL" id="AZP36164.1"/>
    </source>
</evidence>
<dbReference type="CDD" id="cd01556">
    <property type="entry name" value="EPSP_synthase"/>
    <property type="match status" value="1"/>
</dbReference>
<evidence type="ECO:0000256" key="8">
    <source>
        <dbReference type="HAMAP-Rule" id="MF_00210"/>
    </source>
</evidence>
<accession>A0A3S9J7B3</accession>
<dbReference type="Pfam" id="PF00275">
    <property type="entry name" value="EPSP_synthase"/>
    <property type="match status" value="1"/>
</dbReference>
<dbReference type="InterPro" id="IPR036968">
    <property type="entry name" value="Enolpyruvate_Tfrase_sf"/>
</dbReference>
<keyword evidence="11" id="KW-1185">Reference proteome</keyword>
<comment type="subunit">
    <text evidence="8">Monomer.</text>
</comment>
<evidence type="ECO:0000256" key="2">
    <source>
        <dbReference type="ARBA" id="ARBA00009948"/>
    </source>
</evidence>
<evidence type="ECO:0000256" key="7">
    <source>
        <dbReference type="ARBA" id="ARBA00044633"/>
    </source>
</evidence>
<evidence type="ECO:0000256" key="6">
    <source>
        <dbReference type="ARBA" id="ARBA00023141"/>
    </source>
</evidence>
<feature type="active site" description="Proton acceptor" evidence="8">
    <location>
        <position position="313"/>
    </location>
</feature>
<dbReference type="GO" id="GO:0005737">
    <property type="term" value="C:cytoplasm"/>
    <property type="evidence" value="ECO:0007669"/>
    <property type="project" value="UniProtKB-SubCell"/>
</dbReference>
<dbReference type="FunFam" id="3.65.10.10:FF:000004">
    <property type="entry name" value="3-phosphoshikimate 1-carboxyvinyltransferase"/>
    <property type="match status" value="1"/>
</dbReference>
<dbReference type="OrthoDB" id="9809920at2"/>
<dbReference type="PROSITE" id="PS00885">
    <property type="entry name" value="EPSP_SYNTHASE_2"/>
    <property type="match status" value="1"/>
</dbReference>
<dbReference type="GO" id="GO:0009423">
    <property type="term" value="P:chorismate biosynthetic process"/>
    <property type="evidence" value="ECO:0007669"/>
    <property type="project" value="UniProtKB-UniRule"/>
</dbReference>
<dbReference type="Proteomes" id="UP000274458">
    <property type="component" value="Chromosome"/>
</dbReference>
<feature type="binding site" evidence="8">
    <location>
        <position position="96"/>
    </location>
    <ligand>
        <name>phosphoenolpyruvate</name>
        <dbReference type="ChEBI" id="CHEBI:58702"/>
    </ligand>
</feature>
<dbReference type="UniPathway" id="UPA00053">
    <property type="reaction ID" value="UER00089"/>
</dbReference>
<feature type="binding site" evidence="8">
    <location>
        <position position="24"/>
    </location>
    <ligand>
        <name>3-phosphoshikimate</name>
        <dbReference type="ChEBI" id="CHEBI:145989"/>
    </ligand>
</feature>
<feature type="binding site" evidence="8">
    <location>
        <position position="344"/>
    </location>
    <ligand>
        <name>phosphoenolpyruvate</name>
        <dbReference type="ChEBI" id="CHEBI:58702"/>
    </ligand>
</feature>
<feature type="binding site" evidence="8">
    <location>
        <position position="313"/>
    </location>
    <ligand>
        <name>3-phosphoshikimate</name>
        <dbReference type="ChEBI" id="CHEBI:145989"/>
    </ligand>
</feature>
<dbReference type="GO" id="GO:0009073">
    <property type="term" value="P:aromatic amino acid family biosynthetic process"/>
    <property type="evidence" value="ECO:0007669"/>
    <property type="project" value="UniProtKB-KW"/>
</dbReference>
<dbReference type="GO" id="GO:0003866">
    <property type="term" value="F:3-phosphoshikimate 1-carboxyvinyltransferase activity"/>
    <property type="evidence" value="ECO:0007669"/>
    <property type="project" value="UniProtKB-UniRule"/>
</dbReference>
<feature type="domain" description="Enolpyruvate transferase" evidence="9">
    <location>
        <begin position="8"/>
        <end position="417"/>
    </location>
</feature>
<feature type="binding site" evidence="8">
    <location>
        <position position="171"/>
    </location>
    <ligand>
        <name>3-phosphoshikimate</name>
        <dbReference type="ChEBI" id="CHEBI:145989"/>
    </ligand>
</feature>
<comment type="pathway">
    <text evidence="1 8">Metabolic intermediate biosynthesis; chorismate biosynthesis; chorismate from D-erythrose 4-phosphate and phosphoenolpyruvate: step 6/7.</text>
</comment>
<comment type="subcellular location">
    <subcellularLocation>
        <location evidence="8">Cytoplasm</location>
    </subcellularLocation>
</comment>
<keyword evidence="6 8" id="KW-0057">Aromatic amino acid biosynthesis</keyword>
<sequence>MNKILTINPIKKINGFIYLPGSKSISNRVLLLSAMTKGKTNLINLLKSDDTEYMINALKVIGVKIVNTINNNYEIISKGVSIFNNIKKNIFLGNAGTAMRSLTASFCLGLNDIILTGENRMKNRPINHLIDSLIQGGASIKYLEKKNFPPLHIKGGYKGGNIYIKGNISSQFLTSLLIISPLVKNDTKIIIKNKIVSKPYIKMTLSLMKIFGICIKFKNNVFFIKGNQKYISPKKYLIEGDASSASYFLAASAVKNFSISLYGINIKNSIQGDSKFIYILKKMGALIYNNKNFIYCKKNKLKGINLDMNNMPDAAMTIAIVSLFAKGATTIYNIYNWRVKETDRLYAMSKELRKIGAIIEEGNNYLRIIPPKIIKSSVIETYNDHRIAMCFSLISLFNKKIKIINPKCVNKTFPKYFIEFAKISNF</sequence>
<protein>
    <recommendedName>
        <fullName evidence="8">3-phosphoshikimate 1-carboxyvinyltransferase</fullName>
        <ecNumber evidence="8">2.5.1.19</ecNumber>
    </recommendedName>
    <alternativeName>
        <fullName evidence="8">5-enolpyruvylshikimate-3-phosphate synthase</fullName>
        <shortName evidence="8">EPSP synthase</shortName>
        <shortName evidence="8">EPSPS</shortName>
    </alternativeName>
</protein>
<keyword evidence="3 8" id="KW-0963">Cytoplasm</keyword>
<dbReference type="InterPro" id="IPR013792">
    <property type="entry name" value="RNA3'P_cycl/enolpyr_Trfase_a/b"/>
</dbReference>
<dbReference type="PIRSF" id="PIRSF000505">
    <property type="entry name" value="EPSPS"/>
    <property type="match status" value="1"/>
</dbReference>
<dbReference type="InterPro" id="IPR001986">
    <property type="entry name" value="Enolpyruvate_Tfrase_dom"/>
</dbReference>
<dbReference type="PROSITE" id="PS00104">
    <property type="entry name" value="EPSP_SYNTHASE_1"/>
    <property type="match status" value="1"/>
</dbReference>
<feature type="binding site" evidence="8">
    <location>
        <position position="124"/>
    </location>
    <ligand>
        <name>phosphoenolpyruvate</name>
        <dbReference type="ChEBI" id="CHEBI:58702"/>
    </ligand>
</feature>
<feature type="binding site" evidence="8">
    <location>
        <position position="386"/>
    </location>
    <ligand>
        <name>phosphoenolpyruvate</name>
        <dbReference type="ChEBI" id="CHEBI:58702"/>
    </ligand>
</feature>
<feature type="binding site" evidence="8">
    <location>
        <position position="171"/>
    </location>
    <ligand>
        <name>phosphoenolpyruvate</name>
        <dbReference type="ChEBI" id="CHEBI:58702"/>
    </ligand>
</feature>
<comment type="catalytic activity">
    <reaction evidence="7">
        <text>3-phosphoshikimate + phosphoenolpyruvate = 5-O-(1-carboxyvinyl)-3-phosphoshikimate + phosphate</text>
        <dbReference type="Rhea" id="RHEA:21256"/>
        <dbReference type="ChEBI" id="CHEBI:43474"/>
        <dbReference type="ChEBI" id="CHEBI:57701"/>
        <dbReference type="ChEBI" id="CHEBI:58702"/>
        <dbReference type="ChEBI" id="CHEBI:145989"/>
        <dbReference type="EC" id="2.5.1.19"/>
    </reaction>
    <physiologicalReaction direction="left-to-right" evidence="7">
        <dbReference type="Rhea" id="RHEA:21257"/>
    </physiologicalReaction>
</comment>
<organism evidence="10 11">
    <name type="scientific">Candidatus Annandia adelgestsuga</name>
    <dbReference type="NCBI Taxonomy" id="1302411"/>
    <lineage>
        <taxon>Bacteria</taxon>
        <taxon>Pseudomonadati</taxon>
        <taxon>Pseudomonadota</taxon>
        <taxon>Gammaproteobacteria</taxon>
        <taxon>Enterobacterales</taxon>
        <taxon>Enterobacteriaceae</taxon>
        <taxon>Candidatus Annandia</taxon>
    </lineage>
</organism>
<name>A0A3S9J7B3_9ENTR</name>
<dbReference type="Gene3D" id="3.65.10.10">
    <property type="entry name" value="Enolpyruvate transferase domain"/>
    <property type="match status" value="2"/>
</dbReference>
<feature type="binding site" evidence="8">
    <location>
        <position position="23"/>
    </location>
    <ligand>
        <name>3-phosphoshikimate</name>
        <dbReference type="ChEBI" id="CHEBI:145989"/>
    </ligand>
</feature>
<dbReference type="KEGG" id="aade:C3B56_00037"/>
<dbReference type="AlphaFoldDB" id="A0A3S9J7B3"/>
<proteinExistence type="inferred from homology"/>
<feature type="binding site" evidence="8">
    <location>
        <position position="170"/>
    </location>
    <ligand>
        <name>3-phosphoshikimate</name>
        <dbReference type="ChEBI" id="CHEBI:145989"/>
    </ligand>
</feature>
<feature type="binding site" evidence="8">
    <location>
        <position position="336"/>
    </location>
    <ligand>
        <name>3-phosphoshikimate</name>
        <dbReference type="ChEBI" id="CHEBI:145989"/>
    </ligand>
</feature>
<evidence type="ECO:0000256" key="3">
    <source>
        <dbReference type="ARBA" id="ARBA00022490"/>
    </source>
</evidence>
<gene>
    <name evidence="8 10" type="primary">aroA</name>
    <name evidence="10" type="ORF">C3B56_00037</name>
</gene>
<dbReference type="HAMAP" id="MF_00210">
    <property type="entry name" value="EPSP_synth"/>
    <property type="match status" value="1"/>
</dbReference>
<comment type="function">
    <text evidence="8">Catalyzes the transfer of the enolpyruvyl moiety of phosphoenolpyruvate (PEP) to the 5-hydroxyl of shikimate-3-phosphate (S3P) to produce enolpyruvyl shikimate-3-phosphate and inorganic phosphate.</text>
</comment>
<keyword evidence="5 8" id="KW-0808">Transferase</keyword>
<dbReference type="EMBL" id="CP026513">
    <property type="protein sequence ID" value="AZP36164.1"/>
    <property type="molecule type" value="Genomic_DNA"/>
</dbReference>
<dbReference type="InterPro" id="IPR006264">
    <property type="entry name" value="EPSP_synthase"/>
</dbReference>
<dbReference type="PANTHER" id="PTHR21090">
    <property type="entry name" value="AROM/DEHYDROQUINATE SYNTHASE"/>
    <property type="match status" value="1"/>
</dbReference>
<reference evidence="10 11" key="1">
    <citation type="journal article" date="2018" name="Genome Biol. Evol.">
        <title>Partnering With a Pest: Genomes of Hemlock Woolly Adelgid Symbionts Reveal Atypical Nutritional Provisioning Patterns in Dual-Obligate Bacteria.</title>
        <authorList>
            <person name="Weglarz K.M."/>
            <person name="Havill N.P."/>
            <person name="Burke G.R."/>
            <person name="von Dohlen C.D."/>
        </authorList>
    </citation>
    <scope>NUCLEOTIDE SEQUENCE [LARGE SCALE GENOMIC DNA]</scope>
    <source>
        <strain evidence="10">ENA</strain>
    </source>
</reference>
<dbReference type="PANTHER" id="PTHR21090:SF5">
    <property type="entry name" value="PENTAFUNCTIONAL AROM POLYPEPTIDE"/>
    <property type="match status" value="1"/>
</dbReference>
<feature type="binding site" evidence="8">
    <location>
        <position position="169"/>
    </location>
    <ligand>
        <name>3-phosphoshikimate</name>
        <dbReference type="ChEBI" id="CHEBI:145989"/>
    </ligand>
</feature>
<feature type="binding site" evidence="8">
    <location>
        <position position="411"/>
    </location>
    <ligand>
        <name>phosphoenolpyruvate</name>
        <dbReference type="ChEBI" id="CHEBI:58702"/>
    </ligand>
</feature>
<dbReference type="RefSeq" id="WP_126071430.1">
    <property type="nucleotide sequence ID" value="NZ_CP026513.1"/>
</dbReference>
<feature type="binding site" evidence="8">
    <location>
        <position position="340"/>
    </location>
    <ligand>
        <name>3-phosphoshikimate</name>
        <dbReference type="ChEBI" id="CHEBI:145989"/>
    </ligand>
</feature>
<dbReference type="InterPro" id="IPR023193">
    <property type="entry name" value="EPSP_synthase_CS"/>
</dbReference>